<dbReference type="eggNOG" id="ENOG502SSVD">
    <property type="taxonomic scope" value="Eukaryota"/>
</dbReference>
<dbReference type="AlphaFoldDB" id="R0K6A7"/>
<feature type="compositionally biased region" description="Polar residues" evidence="1">
    <location>
        <begin position="281"/>
        <end position="300"/>
    </location>
</feature>
<name>R0K6A7_EXST2</name>
<evidence type="ECO:0000313" key="2">
    <source>
        <dbReference type="EMBL" id="EOA85049.1"/>
    </source>
</evidence>
<reference evidence="2 3" key="2">
    <citation type="journal article" date="2013" name="PLoS Genet.">
        <title>Comparative genome structure, secondary metabolite, and effector coding capacity across Cochliobolus pathogens.</title>
        <authorList>
            <person name="Condon B.J."/>
            <person name="Leng Y."/>
            <person name="Wu D."/>
            <person name="Bushley K.E."/>
            <person name="Ohm R.A."/>
            <person name="Otillar R."/>
            <person name="Martin J."/>
            <person name="Schackwitz W."/>
            <person name="Grimwood J."/>
            <person name="MohdZainudin N."/>
            <person name="Xue C."/>
            <person name="Wang R."/>
            <person name="Manning V.A."/>
            <person name="Dhillon B."/>
            <person name="Tu Z.J."/>
            <person name="Steffenson B.J."/>
            <person name="Salamov A."/>
            <person name="Sun H."/>
            <person name="Lowry S."/>
            <person name="LaButti K."/>
            <person name="Han J."/>
            <person name="Copeland A."/>
            <person name="Lindquist E."/>
            <person name="Barry K."/>
            <person name="Schmutz J."/>
            <person name="Baker S.E."/>
            <person name="Ciuffetti L.M."/>
            <person name="Grigoriev I.V."/>
            <person name="Zhong S."/>
            <person name="Turgeon B.G."/>
        </authorList>
    </citation>
    <scope>NUCLEOTIDE SEQUENCE [LARGE SCALE GENOMIC DNA]</scope>
    <source>
        <strain evidence="3">28A</strain>
    </source>
</reference>
<dbReference type="GeneID" id="19402336"/>
<dbReference type="HOGENOM" id="CLU_729556_0_0_1"/>
<gene>
    <name evidence="2" type="ORF">SETTUDRAFT_20567</name>
</gene>
<evidence type="ECO:0000313" key="3">
    <source>
        <dbReference type="Proteomes" id="UP000016935"/>
    </source>
</evidence>
<evidence type="ECO:0000256" key="1">
    <source>
        <dbReference type="SAM" id="MobiDB-lite"/>
    </source>
</evidence>
<proteinExistence type="predicted"/>
<keyword evidence="3" id="KW-1185">Reference proteome</keyword>
<sequence length="376" mass="40965">MRNALRISPAPFKSSFLSIPPSPFSPRTPLTPAVPLRHEVREASQQISTTNSKSAVHAPSSPVAWVWKCHQCNHDYRLGVTNRCLEDGHYYCSGTTPLKAWRKTKNSRHIKRHAACTSEFDYSAWRNWGRWRRGGPGNKDTPGTGSAAGSEDHTSTKPKKDCWNMCDYPSECGWGKKFGIHTPLKTCFSTLEADTMSTPTASVNATSEDTPKAEDLKVTKTSGIGILPGFWAALAVSMSIQRKKSDSQATSSPLSTVTQEKTERAVAANTQSPARYRDKSAGTTVTESSFSDNSPASSTPEGPAKPLLSRTRYRRAKSAFPKSHSYIDVRCATGIFTLSANQELSLRQTGGFGSGFESLGKAPSWQNGAQYSSCIV</sequence>
<feature type="compositionally biased region" description="Polar residues" evidence="1">
    <location>
        <begin position="247"/>
        <end position="259"/>
    </location>
</feature>
<organism evidence="2 3">
    <name type="scientific">Exserohilum turcicum (strain 28A)</name>
    <name type="common">Northern leaf blight fungus</name>
    <name type="synonym">Setosphaeria turcica</name>
    <dbReference type="NCBI Taxonomy" id="671987"/>
    <lineage>
        <taxon>Eukaryota</taxon>
        <taxon>Fungi</taxon>
        <taxon>Dikarya</taxon>
        <taxon>Ascomycota</taxon>
        <taxon>Pezizomycotina</taxon>
        <taxon>Dothideomycetes</taxon>
        <taxon>Pleosporomycetidae</taxon>
        <taxon>Pleosporales</taxon>
        <taxon>Pleosporineae</taxon>
        <taxon>Pleosporaceae</taxon>
        <taxon>Exserohilum</taxon>
    </lineage>
</organism>
<reference evidence="2 3" key="1">
    <citation type="journal article" date="2012" name="PLoS Pathog.">
        <title>Diverse lifestyles and strategies of plant pathogenesis encoded in the genomes of eighteen Dothideomycetes fungi.</title>
        <authorList>
            <person name="Ohm R.A."/>
            <person name="Feau N."/>
            <person name="Henrissat B."/>
            <person name="Schoch C.L."/>
            <person name="Horwitz B.A."/>
            <person name="Barry K.W."/>
            <person name="Condon B.J."/>
            <person name="Copeland A.C."/>
            <person name="Dhillon B."/>
            <person name="Glaser F."/>
            <person name="Hesse C.N."/>
            <person name="Kosti I."/>
            <person name="LaButti K."/>
            <person name="Lindquist E.A."/>
            <person name="Lucas S."/>
            <person name="Salamov A.A."/>
            <person name="Bradshaw R.E."/>
            <person name="Ciuffetti L."/>
            <person name="Hamelin R.C."/>
            <person name="Kema G.H.J."/>
            <person name="Lawrence C."/>
            <person name="Scott J.A."/>
            <person name="Spatafora J.W."/>
            <person name="Turgeon B.G."/>
            <person name="de Wit P.J.G.M."/>
            <person name="Zhong S."/>
            <person name="Goodwin S.B."/>
            <person name="Grigoriev I.V."/>
        </authorList>
    </citation>
    <scope>NUCLEOTIDE SEQUENCE [LARGE SCALE GENOMIC DNA]</scope>
    <source>
        <strain evidence="3">28A</strain>
    </source>
</reference>
<feature type="region of interest" description="Disordered" evidence="1">
    <location>
        <begin position="131"/>
        <end position="158"/>
    </location>
</feature>
<dbReference type="Proteomes" id="UP000016935">
    <property type="component" value="Unassembled WGS sequence"/>
</dbReference>
<dbReference type="EMBL" id="KB908703">
    <property type="protein sequence ID" value="EOA85049.1"/>
    <property type="molecule type" value="Genomic_DNA"/>
</dbReference>
<dbReference type="OrthoDB" id="5396104at2759"/>
<dbReference type="STRING" id="671987.R0K6A7"/>
<feature type="region of interest" description="Disordered" evidence="1">
    <location>
        <begin position="243"/>
        <end position="310"/>
    </location>
</feature>
<dbReference type="RefSeq" id="XP_008026909.1">
    <property type="nucleotide sequence ID" value="XM_008028718.1"/>
</dbReference>
<protein>
    <submittedName>
        <fullName evidence="2">Uncharacterized protein</fullName>
    </submittedName>
</protein>
<accession>R0K6A7</accession>